<reference evidence="2" key="1">
    <citation type="submission" date="2019-08" db="EMBL/GenBank/DDBJ databases">
        <authorList>
            <person name="Kucharzyk K."/>
            <person name="Murdoch R.W."/>
            <person name="Higgins S."/>
            <person name="Loffler F."/>
        </authorList>
    </citation>
    <scope>NUCLEOTIDE SEQUENCE</scope>
</reference>
<dbReference type="SUPFAM" id="SSF69572">
    <property type="entry name" value="Activating enzymes of the ubiquitin-like proteins"/>
    <property type="match status" value="1"/>
</dbReference>
<dbReference type="GO" id="GO:0008641">
    <property type="term" value="F:ubiquitin-like modifier activating enzyme activity"/>
    <property type="evidence" value="ECO:0007669"/>
    <property type="project" value="InterPro"/>
</dbReference>
<dbReference type="PANTHER" id="PTHR43267:SF1">
    <property type="entry name" value="TRNA THREONYLCARBAMOYLADENOSINE DEHYDRATASE"/>
    <property type="match status" value="1"/>
</dbReference>
<dbReference type="EMBL" id="VSSQ01118276">
    <property type="protein sequence ID" value="MPN52299.1"/>
    <property type="molecule type" value="Genomic_DNA"/>
</dbReference>
<evidence type="ECO:0000259" key="1">
    <source>
        <dbReference type="Pfam" id="PF00899"/>
    </source>
</evidence>
<feature type="domain" description="THIF-type NAD/FAD binding fold" evidence="1">
    <location>
        <begin position="1"/>
        <end position="157"/>
    </location>
</feature>
<evidence type="ECO:0000313" key="2">
    <source>
        <dbReference type="EMBL" id="MPN52299.1"/>
    </source>
</evidence>
<dbReference type="AlphaFoldDB" id="A0A645IPG9"/>
<dbReference type="GO" id="GO:0061504">
    <property type="term" value="P:cyclic threonylcarbamoyladenosine biosynthetic process"/>
    <property type="evidence" value="ECO:0007669"/>
    <property type="project" value="TreeGrafter"/>
</dbReference>
<dbReference type="InterPro" id="IPR035985">
    <property type="entry name" value="Ubiquitin-activating_enz"/>
</dbReference>
<name>A0A645IPG9_9ZZZZ</name>
<dbReference type="Pfam" id="PF00899">
    <property type="entry name" value="ThiF"/>
    <property type="match status" value="1"/>
</dbReference>
<dbReference type="PANTHER" id="PTHR43267">
    <property type="entry name" value="TRNA THREONYLCARBAMOYLADENOSINE DEHYDRATASE"/>
    <property type="match status" value="1"/>
</dbReference>
<sequence>MARRIRDINPDSIVLTHTVFYDAETAEAFNLTEYDYIVDAIDTVSSKLLLVERAFETGTPIISSMGAGNKLDPTRFEVADIYSTSVCPLAKVVRSELRRRNIPALRVVYSKEPPLTPIDDGERPEASRRQTPGSVAFVPSVAGLILAGEVVRAICAKDL</sequence>
<dbReference type="InterPro" id="IPR000594">
    <property type="entry name" value="ThiF_NAD_FAD-bd"/>
</dbReference>
<proteinExistence type="predicted"/>
<gene>
    <name evidence="2" type="ORF">SDC9_199955</name>
</gene>
<comment type="caution">
    <text evidence="2">The sequence shown here is derived from an EMBL/GenBank/DDBJ whole genome shotgun (WGS) entry which is preliminary data.</text>
</comment>
<organism evidence="2">
    <name type="scientific">bioreactor metagenome</name>
    <dbReference type="NCBI Taxonomy" id="1076179"/>
    <lineage>
        <taxon>unclassified sequences</taxon>
        <taxon>metagenomes</taxon>
        <taxon>ecological metagenomes</taxon>
    </lineage>
</organism>
<dbReference type="InterPro" id="IPR045886">
    <property type="entry name" value="ThiF/MoeB/HesA"/>
</dbReference>
<accession>A0A645IPG9</accession>
<dbReference type="GO" id="GO:0061503">
    <property type="term" value="F:tRNA threonylcarbamoyladenosine dehydratase"/>
    <property type="evidence" value="ECO:0007669"/>
    <property type="project" value="TreeGrafter"/>
</dbReference>
<protein>
    <recommendedName>
        <fullName evidence="1">THIF-type NAD/FAD binding fold domain-containing protein</fullName>
    </recommendedName>
</protein>
<dbReference type="Gene3D" id="3.40.50.720">
    <property type="entry name" value="NAD(P)-binding Rossmann-like Domain"/>
    <property type="match status" value="1"/>
</dbReference>